<dbReference type="PANTHER" id="PTHR33376:SF5">
    <property type="entry name" value="EXTRACYTOPLASMIC SOLUTE RECEPTOR PROTEIN"/>
    <property type="match status" value="1"/>
</dbReference>
<evidence type="ECO:0000313" key="3">
    <source>
        <dbReference type="EMBL" id="WXA93103.1"/>
    </source>
</evidence>
<dbReference type="PANTHER" id="PTHR33376">
    <property type="match status" value="1"/>
</dbReference>
<evidence type="ECO:0000313" key="4">
    <source>
        <dbReference type="Proteomes" id="UP001379533"/>
    </source>
</evidence>
<protein>
    <submittedName>
        <fullName evidence="3">TRAP transporter substrate-binding protein DctP</fullName>
    </submittedName>
</protein>
<dbReference type="InterPro" id="IPR018389">
    <property type="entry name" value="DctP_fam"/>
</dbReference>
<evidence type="ECO:0000256" key="1">
    <source>
        <dbReference type="ARBA" id="ARBA00022729"/>
    </source>
</evidence>
<evidence type="ECO:0000256" key="2">
    <source>
        <dbReference type="SAM" id="SignalP"/>
    </source>
</evidence>
<dbReference type="Pfam" id="PF03480">
    <property type="entry name" value="DctP"/>
    <property type="match status" value="1"/>
</dbReference>
<gene>
    <name evidence="3" type="primary">dctP</name>
    <name evidence="3" type="ORF">LZC95_42465</name>
</gene>
<keyword evidence="4" id="KW-1185">Reference proteome</keyword>
<keyword evidence="1 2" id="KW-0732">Signal</keyword>
<dbReference type="InterPro" id="IPR038404">
    <property type="entry name" value="TRAP_DctP_sf"/>
</dbReference>
<dbReference type="Gene3D" id="3.40.190.170">
    <property type="entry name" value="Bacterial extracellular solute-binding protein, family 7"/>
    <property type="match status" value="1"/>
</dbReference>
<name>A0ABZ2K317_9BACT</name>
<proteinExistence type="predicted"/>
<dbReference type="NCBIfam" id="NF037995">
    <property type="entry name" value="TRAP_S1"/>
    <property type="match status" value="1"/>
</dbReference>
<feature type="signal peptide" evidence="2">
    <location>
        <begin position="1"/>
        <end position="24"/>
    </location>
</feature>
<dbReference type="Proteomes" id="UP001379533">
    <property type="component" value="Chromosome"/>
</dbReference>
<feature type="chain" id="PRO_5045270279" evidence="2">
    <location>
        <begin position="25"/>
        <end position="339"/>
    </location>
</feature>
<dbReference type="RefSeq" id="WP_394843702.1">
    <property type="nucleotide sequence ID" value="NZ_CP089982.1"/>
</dbReference>
<sequence>MLRRLVVMLAVFAVVLGAATSARAEGTTLKIGTLAPKESPWGKVFTVWQKGFKERTGGAAEIQFFFNGTQGDEAAMVGKIRTGQLDGAAVTAIGLGQIYKQVLILQVPGLFSSWEKLDAARAKFKPTIDAEFEKAGFKNIGEGDVGVAHIMSKGFPVKVPADLKKRGTCFIQGDPIVPMLFSLIGEVTPRAVQIPEITGNLTSGAVNVIVSPSLAAEQLQWSPQLTHINTMTSGYAIGALVFSSAKVKSLPADVQTALQETGAITGKALTNSIRAADKAAYERLAVGNPKANTPPRMTPYSPTAAEKAEWDKLANETKNKLKGNPFDANLMAQVEAAGK</sequence>
<organism evidence="3 4">
    <name type="scientific">Pendulispora brunnea</name>
    <dbReference type="NCBI Taxonomy" id="2905690"/>
    <lineage>
        <taxon>Bacteria</taxon>
        <taxon>Pseudomonadati</taxon>
        <taxon>Myxococcota</taxon>
        <taxon>Myxococcia</taxon>
        <taxon>Myxococcales</taxon>
        <taxon>Sorangiineae</taxon>
        <taxon>Pendulisporaceae</taxon>
        <taxon>Pendulispora</taxon>
    </lineage>
</organism>
<accession>A0ABZ2K317</accession>
<reference evidence="3 4" key="1">
    <citation type="submission" date="2021-12" db="EMBL/GenBank/DDBJ databases">
        <title>Discovery of the Pendulisporaceae a myxobacterial family with distinct sporulation behavior and unique specialized metabolism.</title>
        <authorList>
            <person name="Garcia R."/>
            <person name="Popoff A."/>
            <person name="Bader C.D."/>
            <person name="Loehr J."/>
            <person name="Walesch S."/>
            <person name="Walt C."/>
            <person name="Boldt J."/>
            <person name="Bunk B."/>
            <person name="Haeckl F.J.F.P.J."/>
            <person name="Gunesch A.P."/>
            <person name="Birkelbach J."/>
            <person name="Nuebel U."/>
            <person name="Pietschmann T."/>
            <person name="Bach T."/>
            <person name="Mueller R."/>
        </authorList>
    </citation>
    <scope>NUCLEOTIDE SEQUENCE [LARGE SCALE GENOMIC DNA]</scope>
    <source>
        <strain evidence="3 4">MSr12523</strain>
    </source>
</reference>
<dbReference type="EMBL" id="CP089982">
    <property type="protein sequence ID" value="WXA93103.1"/>
    <property type="molecule type" value="Genomic_DNA"/>
</dbReference>